<protein>
    <submittedName>
        <fullName evidence="3">Retrovirus-related Pol polyprotein from transposon</fullName>
    </submittedName>
</protein>
<organism evidence="3">
    <name type="scientific">Sesamum calycinum</name>
    <dbReference type="NCBI Taxonomy" id="2727403"/>
    <lineage>
        <taxon>Eukaryota</taxon>
        <taxon>Viridiplantae</taxon>
        <taxon>Streptophyta</taxon>
        <taxon>Embryophyta</taxon>
        <taxon>Tracheophyta</taxon>
        <taxon>Spermatophyta</taxon>
        <taxon>Magnoliopsida</taxon>
        <taxon>eudicotyledons</taxon>
        <taxon>Gunneridae</taxon>
        <taxon>Pentapetalae</taxon>
        <taxon>asterids</taxon>
        <taxon>lamiids</taxon>
        <taxon>Lamiales</taxon>
        <taxon>Pedaliaceae</taxon>
        <taxon>Sesamum</taxon>
    </lineage>
</organism>
<dbReference type="Gene3D" id="3.30.70.270">
    <property type="match status" value="1"/>
</dbReference>
<dbReference type="PANTHER" id="PTHR24559">
    <property type="entry name" value="TRANSPOSON TY3-I GAG-POL POLYPROTEIN"/>
    <property type="match status" value="1"/>
</dbReference>
<name>A0AAW2L4H9_9LAMI</name>
<dbReference type="InterPro" id="IPR000477">
    <property type="entry name" value="RT_dom"/>
</dbReference>
<reference evidence="3" key="2">
    <citation type="journal article" date="2024" name="Plant">
        <title>Genomic evolution and insights into agronomic trait innovations of Sesamum species.</title>
        <authorList>
            <person name="Miao H."/>
            <person name="Wang L."/>
            <person name="Qu L."/>
            <person name="Liu H."/>
            <person name="Sun Y."/>
            <person name="Le M."/>
            <person name="Wang Q."/>
            <person name="Wei S."/>
            <person name="Zheng Y."/>
            <person name="Lin W."/>
            <person name="Duan Y."/>
            <person name="Cao H."/>
            <person name="Xiong S."/>
            <person name="Wang X."/>
            <person name="Wei L."/>
            <person name="Li C."/>
            <person name="Ma Q."/>
            <person name="Ju M."/>
            <person name="Zhao R."/>
            <person name="Li G."/>
            <person name="Mu C."/>
            <person name="Tian Q."/>
            <person name="Mei H."/>
            <person name="Zhang T."/>
            <person name="Gao T."/>
            <person name="Zhang H."/>
        </authorList>
    </citation>
    <scope>NUCLEOTIDE SEQUENCE</scope>
    <source>
        <strain evidence="3">KEN8</strain>
    </source>
</reference>
<dbReference type="InterPro" id="IPR043128">
    <property type="entry name" value="Rev_trsase/Diguanyl_cyclase"/>
</dbReference>
<dbReference type="Gene3D" id="3.10.10.10">
    <property type="entry name" value="HIV Type 1 Reverse Transcriptase, subunit A, domain 1"/>
    <property type="match status" value="1"/>
</dbReference>
<sequence length="358" mass="41286">MDARALRRKDAFRGERPWGDTVCDPWISDRETSTQWARVAPFRLTNPKETPNTGLDRLYRQTFWVLRSKVERKQPRSYAKVPKQSLSGKGSDRAMTTRRAQVIHRSDETLKAAFSSVSSGTFCQSGKVFGDKTWRYQKKKLRIGRAIPGELTVPQTDTGEQVEYTRALERTMSKELGKMTPENCEEPNLVREDWVGPTYGLPVVMPIAARAAKLVWKNCCAAGNPSLYKFSDEVFEQNFDRRETERKQKFDEDRDRDIESVPRVTSDQYRRDATLYSRLQQQEGIYYDETFGPVIKMATEDIKHVALRSPIGIYSTKVMPFGLKNAGATYQRAMTNIFKELLHHEVECYVDDLVLQLE</sequence>
<reference evidence="3" key="1">
    <citation type="submission" date="2020-06" db="EMBL/GenBank/DDBJ databases">
        <authorList>
            <person name="Li T."/>
            <person name="Hu X."/>
            <person name="Zhang T."/>
            <person name="Song X."/>
            <person name="Zhang H."/>
            <person name="Dai N."/>
            <person name="Sheng W."/>
            <person name="Hou X."/>
            <person name="Wei L."/>
        </authorList>
    </citation>
    <scope>NUCLEOTIDE SEQUENCE</scope>
    <source>
        <strain evidence="3">KEN8</strain>
        <tissue evidence="3">Leaf</tissue>
    </source>
</reference>
<feature type="region of interest" description="Disordered" evidence="1">
    <location>
        <begin position="242"/>
        <end position="263"/>
    </location>
</feature>
<comment type="caution">
    <text evidence="3">The sequence shown here is derived from an EMBL/GenBank/DDBJ whole genome shotgun (WGS) entry which is preliminary data.</text>
</comment>
<dbReference type="InterPro" id="IPR053134">
    <property type="entry name" value="RNA-dir_DNA_polymerase"/>
</dbReference>
<proteinExistence type="predicted"/>
<accession>A0AAW2L4H9</accession>
<evidence type="ECO:0000313" key="3">
    <source>
        <dbReference type="EMBL" id="KAL0313773.1"/>
    </source>
</evidence>
<feature type="region of interest" description="Disordered" evidence="1">
    <location>
        <begin position="75"/>
        <end position="95"/>
    </location>
</feature>
<feature type="compositionally biased region" description="Basic and acidic residues" evidence="1">
    <location>
        <begin position="242"/>
        <end position="260"/>
    </location>
</feature>
<gene>
    <name evidence="3" type="ORF">Scaly_2902300</name>
</gene>
<dbReference type="Pfam" id="PF00078">
    <property type="entry name" value="RVT_1"/>
    <property type="match status" value="1"/>
</dbReference>
<feature type="domain" description="Reverse transcriptase" evidence="2">
    <location>
        <begin position="307"/>
        <end position="355"/>
    </location>
</feature>
<dbReference type="PANTHER" id="PTHR24559:SF439">
    <property type="entry name" value="RETROTRANSPOSON, UNCLASSIFIED-LIKE PROTEIN"/>
    <property type="match status" value="1"/>
</dbReference>
<dbReference type="InterPro" id="IPR043502">
    <property type="entry name" value="DNA/RNA_pol_sf"/>
</dbReference>
<evidence type="ECO:0000259" key="2">
    <source>
        <dbReference type="Pfam" id="PF00078"/>
    </source>
</evidence>
<dbReference type="AlphaFoldDB" id="A0AAW2L4H9"/>
<evidence type="ECO:0000256" key="1">
    <source>
        <dbReference type="SAM" id="MobiDB-lite"/>
    </source>
</evidence>
<dbReference type="EMBL" id="JACGWM010000119">
    <property type="protein sequence ID" value="KAL0313773.1"/>
    <property type="molecule type" value="Genomic_DNA"/>
</dbReference>
<dbReference type="SUPFAM" id="SSF56672">
    <property type="entry name" value="DNA/RNA polymerases"/>
    <property type="match status" value="1"/>
</dbReference>